<proteinExistence type="predicted"/>
<sequence>MERLRHVFTLGRLNVWSASLMLCLAVPMISWAAEGQKETAGLVSIPLESLDVQEAVATVSVLDDPQSSVDSLLGICDSEFVRKLQIEGEDIQETIKKLCGMMEGLAKKLEPPAHEIAPSQFLIQVPLKRPHQAIRSVTWKAKSLDDAMTFIELLKDGRLKAVKVFSAIPWSDNPTQPCSECPVKDLVFRLEAMKDQRHLLE</sequence>
<dbReference type="EMBL" id="JAQOUE010000001">
    <property type="protein sequence ID" value="MDT7042276.1"/>
    <property type="molecule type" value="Genomic_DNA"/>
</dbReference>
<reference evidence="2 3" key="1">
    <citation type="journal article" date="2023" name="ISME J.">
        <title>Cultivation and genomic characterization of novel and ubiquitous marine nitrite-oxidizing bacteria from the Nitrospirales.</title>
        <authorList>
            <person name="Mueller A.J."/>
            <person name="Daebeler A."/>
            <person name="Herbold C.W."/>
            <person name="Kirkegaard R.H."/>
            <person name="Daims H."/>
        </authorList>
    </citation>
    <scope>NUCLEOTIDE SEQUENCE [LARGE SCALE GENOMIC DNA]</scope>
    <source>
        <strain evidence="2 3">EB</strain>
    </source>
</reference>
<dbReference type="RefSeq" id="WP_313832654.1">
    <property type="nucleotide sequence ID" value="NZ_JAQOUE010000001.1"/>
</dbReference>
<evidence type="ECO:0000313" key="3">
    <source>
        <dbReference type="Proteomes" id="UP001250932"/>
    </source>
</evidence>
<evidence type="ECO:0000256" key="1">
    <source>
        <dbReference type="SAM" id="SignalP"/>
    </source>
</evidence>
<gene>
    <name evidence="2" type="ORF">PPG34_07920</name>
</gene>
<feature type="chain" id="PRO_5045256068" evidence="1">
    <location>
        <begin position="33"/>
        <end position="201"/>
    </location>
</feature>
<organism evidence="2 3">
    <name type="scientific">Candidatus Nitronereus thalassa</name>
    <dbReference type="NCBI Taxonomy" id="3020898"/>
    <lineage>
        <taxon>Bacteria</taxon>
        <taxon>Pseudomonadati</taxon>
        <taxon>Nitrospirota</taxon>
        <taxon>Nitrospiria</taxon>
        <taxon>Nitrospirales</taxon>
        <taxon>Nitrospiraceae</taxon>
        <taxon>Candidatus Nitronereus</taxon>
    </lineage>
</organism>
<dbReference type="Proteomes" id="UP001250932">
    <property type="component" value="Unassembled WGS sequence"/>
</dbReference>
<protein>
    <submittedName>
        <fullName evidence="2">Uncharacterized protein</fullName>
    </submittedName>
</protein>
<feature type="signal peptide" evidence="1">
    <location>
        <begin position="1"/>
        <end position="32"/>
    </location>
</feature>
<keyword evidence="1" id="KW-0732">Signal</keyword>
<accession>A0ABU3K7C0</accession>
<keyword evidence="3" id="KW-1185">Reference proteome</keyword>
<comment type="caution">
    <text evidence="2">The sequence shown here is derived from an EMBL/GenBank/DDBJ whole genome shotgun (WGS) entry which is preliminary data.</text>
</comment>
<name>A0ABU3K7C0_9BACT</name>
<evidence type="ECO:0000313" key="2">
    <source>
        <dbReference type="EMBL" id="MDT7042276.1"/>
    </source>
</evidence>